<proteinExistence type="predicted"/>
<evidence type="ECO:0000256" key="1">
    <source>
        <dbReference type="SAM" id="Phobius"/>
    </source>
</evidence>
<evidence type="ECO:0000313" key="3">
    <source>
        <dbReference type="EMBL" id="TXG64898.1"/>
    </source>
</evidence>
<accession>A0A5C7I774</accession>
<keyword evidence="1" id="KW-0472">Membrane</keyword>
<dbReference type="InterPro" id="IPR017451">
    <property type="entry name" value="F-box-assoc_interact_dom"/>
</dbReference>
<feature type="transmembrane region" description="Helical" evidence="1">
    <location>
        <begin position="447"/>
        <end position="465"/>
    </location>
</feature>
<sequence>MARTGRQKFLLNYSASLYHVDPDTSSLMQKPSSSYCKVVPIKHDCPFKEEYDHQPFRDCSFWVSDSSNGLLLLYLQMNNPLDHEFFVYNPSTREFKTIPKIKSEKESYGMVSSILNGFGYAESIDDYKQRFHWLYGIPLNGAVHWVVDVFDYNLEHQQIVAFDFVQEKLKTLSILDQLLPLHKLNANLIMLGDYLCIFNRRLSEFWIMEEYGVEQSWTRISIPKKKKPDMGRFWQRNRGFLFLTLDDDGWLFGYENSEQTYKPIVFYGFRQYNAHVYMESLVSSNFYTNVVTSDQGDQLDWNLMLTVSTDAGTAKTVRGILADTDAGFNPTHSKVNSVDLAEVEGGEVSITNLPSCSGPEFVLLLQFFSKQGSAKTTVQGLLKKKMHPFIFSLRSRVSIRRLGHLLPDAGWGVSNVSRFVFVFGLLFFEGLATAVVVVVLFLSSLTVFVFGGWSGGGSIGFLLLMEGIGNGEEINVSNVKTFLKKRVLRGECPLRVLQPDKPLFPIPPKDTPFFTGPDTSRVDPFPDETISCPIPIVSTDVVTPIVRGPTVRCPTSLPPVAGTPVLQYSRCPRLPLPKSSPNEGTLPTLSPLLLMEGYFDTEGGHSFQNPAAIYVVHYSTGSGGRRTLILTDPETSSLMQKPSSSCPFKEEYDHQPFTTTRFLVSDSSNGLLLLCLKMNNPPDPECNLPAHEFFVYNPSTREFKKIPKIESEKESYDMISTLHGFGYAESIDDYKFVRVFIKRKIIQIFSLRNNSWKTIKCDFPFSIERQIFHWLHGIPLNGAVHWVVDVFDYKLKHYSRQIVAFDFVEEKLKTLSIVDQLLPLHMLNKFMLGDYLCIFNRSLSEFWIMEEYGVEQSWTRISITKKKKLDMSRIQRKNHGFLFLTLDDDGRLFGYEKNERTYRRTVFDGIKRYNAHVYVENLVSPNFYTNVVTSDQGELLWDFGLVEAGDRAPKRKRHMKT</sequence>
<dbReference type="OrthoDB" id="591557at2759"/>
<feature type="domain" description="F-box associated beta-propeller type 3" evidence="2">
    <location>
        <begin position="653"/>
        <end position="873"/>
    </location>
</feature>
<dbReference type="EMBL" id="VAHF01000004">
    <property type="protein sequence ID" value="TXG64898.1"/>
    <property type="molecule type" value="Genomic_DNA"/>
</dbReference>
<comment type="caution">
    <text evidence="3">The sequence shown here is derived from an EMBL/GenBank/DDBJ whole genome shotgun (WGS) entry which is preliminary data.</text>
</comment>
<name>A0A5C7I774_9ROSI</name>
<keyword evidence="4" id="KW-1185">Reference proteome</keyword>
<dbReference type="PANTHER" id="PTHR31790">
    <property type="entry name" value="OS02G0783600 PROTEIN"/>
    <property type="match status" value="1"/>
</dbReference>
<gene>
    <name evidence="3" type="ORF">EZV62_011892</name>
</gene>
<dbReference type="InterPro" id="IPR013187">
    <property type="entry name" value="F-box-assoc_dom_typ3"/>
</dbReference>
<dbReference type="InterPro" id="IPR052361">
    <property type="entry name" value="F-box_domain"/>
</dbReference>
<dbReference type="NCBIfam" id="TIGR01640">
    <property type="entry name" value="F_box_assoc_1"/>
    <property type="match status" value="1"/>
</dbReference>
<organism evidence="3 4">
    <name type="scientific">Acer yangbiense</name>
    <dbReference type="NCBI Taxonomy" id="1000413"/>
    <lineage>
        <taxon>Eukaryota</taxon>
        <taxon>Viridiplantae</taxon>
        <taxon>Streptophyta</taxon>
        <taxon>Embryophyta</taxon>
        <taxon>Tracheophyta</taxon>
        <taxon>Spermatophyta</taxon>
        <taxon>Magnoliopsida</taxon>
        <taxon>eudicotyledons</taxon>
        <taxon>Gunneridae</taxon>
        <taxon>Pentapetalae</taxon>
        <taxon>rosids</taxon>
        <taxon>malvids</taxon>
        <taxon>Sapindales</taxon>
        <taxon>Sapindaceae</taxon>
        <taxon>Hippocastanoideae</taxon>
        <taxon>Acereae</taxon>
        <taxon>Acer</taxon>
    </lineage>
</organism>
<evidence type="ECO:0000259" key="2">
    <source>
        <dbReference type="Pfam" id="PF08268"/>
    </source>
</evidence>
<keyword evidence="1" id="KW-1133">Transmembrane helix</keyword>
<protein>
    <recommendedName>
        <fullName evidence="2">F-box associated beta-propeller type 3 domain-containing protein</fullName>
    </recommendedName>
</protein>
<dbReference type="Proteomes" id="UP000323000">
    <property type="component" value="Chromosome 4"/>
</dbReference>
<dbReference type="AlphaFoldDB" id="A0A5C7I774"/>
<reference evidence="4" key="1">
    <citation type="journal article" date="2019" name="Gigascience">
        <title>De novo genome assembly of the endangered Acer yangbiense, a plant species with extremely small populations endemic to Yunnan Province, China.</title>
        <authorList>
            <person name="Yang J."/>
            <person name="Wariss H.M."/>
            <person name="Tao L."/>
            <person name="Zhang R."/>
            <person name="Yun Q."/>
            <person name="Hollingsworth P."/>
            <person name="Dao Z."/>
            <person name="Luo G."/>
            <person name="Guo H."/>
            <person name="Ma Y."/>
            <person name="Sun W."/>
        </authorList>
    </citation>
    <scope>NUCLEOTIDE SEQUENCE [LARGE SCALE GENOMIC DNA]</scope>
    <source>
        <strain evidence="4">cv. Malutang</strain>
    </source>
</reference>
<evidence type="ECO:0000313" key="4">
    <source>
        <dbReference type="Proteomes" id="UP000323000"/>
    </source>
</evidence>
<keyword evidence="1" id="KW-0812">Transmembrane</keyword>
<dbReference type="Pfam" id="PF08268">
    <property type="entry name" value="FBA_3"/>
    <property type="match status" value="1"/>
</dbReference>
<feature type="transmembrane region" description="Helical" evidence="1">
    <location>
        <begin position="419"/>
        <end position="441"/>
    </location>
</feature>